<dbReference type="InterPro" id="IPR050196">
    <property type="entry name" value="Cytochrome_P450_Monoox"/>
</dbReference>
<dbReference type="InterPro" id="IPR036396">
    <property type="entry name" value="Cyt_P450_sf"/>
</dbReference>
<comment type="similarity">
    <text evidence="1 3">Belongs to the cytochrome P450 family.</text>
</comment>
<feature type="transmembrane region" description="Helical" evidence="4">
    <location>
        <begin position="32"/>
        <end position="55"/>
    </location>
</feature>
<protein>
    <submittedName>
        <fullName evidence="5">CYP4F22 protein</fullName>
    </submittedName>
</protein>
<organism evidence="5 6">
    <name type="scientific">Branchiostoma lanceolatum</name>
    <name type="common">Common lancelet</name>
    <name type="synonym">Amphioxus lanceolatum</name>
    <dbReference type="NCBI Taxonomy" id="7740"/>
    <lineage>
        <taxon>Eukaryota</taxon>
        <taxon>Metazoa</taxon>
        <taxon>Chordata</taxon>
        <taxon>Cephalochordata</taxon>
        <taxon>Leptocardii</taxon>
        <taxon>Amphioxiformes</taxon>
        <taxon>Branchiostomatidae</taxon>
        <taxon>Branchiostoma</taxon>
    </lineage>
</organism>
<sequence length="517" mass="59266">MVASEEDEQSNVSNFLRILYAGLPAGVTGTALVVWTLVGILAVRLSLYVVNFILWQAKIRRVMKQFPRDKRDRHELLSLEEDDRRSVWWLGPFITLLACSHPETIKPILSNKTQKPEWFYRFFRPWLGDGLLVSEGRKWQRNRRLLTPAFHSDILKHYVKLFSESTDVLLEKWMSRGPGASVELFDDVGLMTLDNILKCSLGYNSSCQTNGKSAPYILAVNDLARLIDERTEYPLHHIDFFYYYISTSGRRFREACKIVHSFSEQVITERKEKLKKKGVTFSSSRNGKCLDLVDILLQAKDEDGTGLSVSEIRDEVNTFLFGGHHTTASGISWTLFYLAQNKDYQDKCRKEVEGVLQGRAEMTWHDIGKLPFVTMCIKESMRCVPPIPQTVRSLKQDLTFADGKWLPKGISTVADYNGLHRNTEIWPNPTVYDPYRFSPENSENRHPHAFLPFSAGPRNCIGQNFAMNEMKVSLALILQRFHLELHGSKPPAVPCERITLQAKDGIWVNVHPLNTNE</sequence>
<dbReference type="AlphaFoldDB" id="A0A8J9WC34"/>
<feature type="binding site" description="axial binding residue" evidence="2">
    <location>
        <position position="460"/>
    </location>
    <ligand>
        <name>heme</name>
        <dbReference type="ChEBI" id="CHEBI:30413"/>
    </ligand>
    <ligandPart>
        <name>Fe</name>
        <dbReference type="ChEBI" id="CHEBI:18248"/>
    </ligandPart>
</feature>
<comment type="cofactor">
    <cofactor evidence="2">
        <name>heme</name>
        <dbReference type="ChEBI" id="CHEBI:30413"/>
    </cofactor>
</comment>
<dbReference type="Pfam" id="PF00067">
    <property type="entry name" value="p450"/>
    <property type="match status" value="1"/>
</dbReference>
<accession>A0A8J9WC34</accession>
<keyword evidence="6" id="KW-1185">Reference proteome</keyword>
<keyword evidence="2 3" id="KW-0349">Heme</keyword>
<keyword evidence="4" id="KW-0812">Transmembrane</keyword>
<dbReference type="PRINTS" id="PR00385">
    <property type="entry name" value="P450"/>
</dbReference>
<dbReference type="InterPro" id="IPR001128">
    <property type="entry name" value="Cyt_P450"/>
</dbReference>
<evidence type="ECO:0000256" key="2">
    <source>
        <dbReference type="PIRSR" id="PIRSR602401-1"/>
    </source>
</evidence>
<dbReference type="PANTHER" id="PTHR24291">
    <property type="entry name" value="CYTOCHROME P450 FAMILY 4"/>
    <property type="match status" value="1"/>
</dbReference>
<keyword evidence="4" id="KW-0472">Membrane</keyword>
<evidence type="ECO:0000313" key="6">
    <source>
        <dbReference type="Proteomes" id="UP000838412"/>
    </source>
</evidence>
<dbReference type="GO" id="GO:0020037">
    <property type="term" value="F:heme binding"/>
    <property type="evidence" value="ECO:0007669"/>
    <property type="project" value="InterPro"/>
</dbReference>
<gene>
    <name evidence="5" type="primary">CYP4F22</name>
    <name evidence="5" type="ORF">BLAG_LOCUS646</name>
</gene>
<dbReference type="GO" id="GO:0005506">
    <property type="term" value="F:iron ion binding"/>
    <property type="evidence" value="ECO:0007669"/>
    <property type="project" value="InterPro"/>
</dbReference>
<dbReference type="GO" id="GO:0016705">
    <property type="term" value="F:oxidoreductase activity, acting on paired donors, with incorporation or reduction of molecular oxygen"/>
    <property type="evidence" value="ECO:0007669"/>
    <property type="project" value="InterPro"/>
</dbReference>
<proteinExistence type="inferred from homology"/>
<dbReference type="InterPro" id="IPR017972">
    <property type="entry name" value="Cyt_P450_CS"/>
</dbReference>
<name>A0A8J9WC34_BRALA</name>
<keyword evidence="2 3" id="KW-0408">Iron</keyword>
<keyword evidence="2 3" id="KW-0479">Metal-binding</keyword>
<evidence type="ECO:0000313" key="5">
    <source>
        <dbReference type="EMBL" id="CAH1228390.1"/>
    </source>
</evidence>
<keyword evidence="3" id="KW-0503">Monooxygenase</keyword>
<dbReference type="EMBL" id="OV696686">
    <property type="protein sequence ID" value="CAH1228390.1"/>
    <property type="molecule type" value="Genomic_DNA"/>
</dbReference>
<keyword evidence="4" id="KW-1133">Transmembrane helix</keyword>
<dbReference type="Gene3D" id="1.10.630.10">
    <property type="entry name" value="Cytochrome P450"/>
    <property type="match status" value="1"/>
</dbReference>
<evidence type="ECO:0000256" key="1">
    <source>
        <dbReference type="ARBA" id="ARBA00010617"/>
    </source>
</evidence>
<dbReference type="Proteomes" id="UP000838412">
    <property type="component" value="Chromosome 1"/>
</dbReference>
<evidence type="ECO:0000256" key="4">
    <source>
        <dbReference type="SAM" id="Phobius"/>
    </source>
</evidence>
<dbReference type="SUPFAM" id="SSF48264">
    <property type="entry name" value="Cytochrome P450"/>
    <property type="match status" value="1"/>
</dbReference>
<dbReference type="InterPro" id="IPR002401">
    <property type="entry name" value="Cyt_P450_E_grp-I"/>
</dbReference>
<dbReference type="PRINTS" id="PR00463">
    <property type="entry name" value="EP450I"/>
</dbReference>
<dbReference type="OrthoDB" id="1470350at2759"/>
<keyword evidence="3" id="KW-0560">Oxidoreductase</keyword>
<evidence type="ECO:0000256" key="3">
    <source>
        <dbReference type="RuleBase" id="RU000461"/>
    </source>
</evidence>
<dbReference type="PROSITE" id="PS00086">
    <property type="entry name" value="CYTOCHROME_P450"/>
    <property type="match status" value="1"/>
</dbReference>
<dbReference type="PANTHER" id="PTHR24291:SF201">
    <property type="entry name" value="CYTOCHROME P450, FAMILY 4, SUBFAMILY B, POLYPEPTIDE 7"/>
    <property type="match status" value="1"/>
</dbReference>
<reference evidence="5" key="1">
    <citation type="submission" date="2022-01" db="EMBL/GenBank/DDBJ databases">
        <authorList>
            <person name="Braso-Vives M."/>
        </authorList>
    </citation>
    <scope>NUCLEOTIDE SEQUENCE</scope>
</reference>
<dbReference type="CDD" id="cd20659">
    <property type="entry name" value="CYP4B_4F-like"/>
    <property type="match status" value="1"/>
</dbReference>
<dbReference type="GO" id="GO:0004497">
    <property type="term" value="F:monooxygenase activity"/>
    <property type="evidence" value="ECO:0007669"/>
    <property type="project" value="UniProtKB-KW"/>
</dbReference>